<reference evidence="1" key="1">
    <citation type="submission" date="2013-07" db="EMBL/GenBank/DDBJ databases">
        <title>The genome of an arbuscular mycorrhizal fungus provides insights into the evolution of the oldest plant symbiosis.</title>
        <authorList>
            <consortium name="DOE Joint Genome Institute"/>
            <person name="Tisserant E."/>
            <person name="Malbreil M."/>
            <person name="Kuo A."/>
            <person name="Kohler A."/>
            <person name="Symeonidi A."/>
            <person name="Balestrini R."/>
            <person name="Charron P."/>
            <person name="Duensing N."/>
            <person name="Frei-dit-Frey N."/>
            <person name="Gianinazzi-Pearson V."/>
            <person name="Gilbert B."/>
            <person name="Handa Y."/>
            <person name="Hijri M."/>
            <person name="Kaul R."/>
            <person name="Kawaguchi M."/>
            <person name="Krajinski F."/>
            <person name="Lammers P."/>
            <person name="Lapierre D."/>
            <person name="Masclaux F.G."/>
            <person name="Murat C."/>
            <person name="Morin E."/>
            <person name="Ndikumana S."/>
            <person name="Pagni M."/>
            <person name="Petitpierre D."/>
            <person name="Requena N."/>
            <person name="Rosikiewicz P."/>
            <person name="Riley R."/>
            <person name="Saito K."/>
            <person name="San Clemente H."/>
            <person name="Shapiro H."/>
            <person name="van Tuinen D."/>
            <person name="Becard G."/>
            <person name="Bonfante P."/>
            <person name="Paszkowski U."/>
            <person name="Shachar-Hill Y."/>
            <person name="Young J.P."/>
            <person name="Sanders I.R."/>
            <person name="Henrissat B."/>
            <person name="Rensing S.A."/>
            <person name="Grigoriev I.V."/>
            <person name="Corradi N."/>
            <person name="Roux C."/>
            <person name="Martin F."/>
        </authorList>
    </citation>
    <scope>NUCLEOTIDE SEQUENCE</scope>
    <source>
        <strain evidence="1">DAOM 197198</strain>
    </source>
</reference>
<evidence type="ECO:0000313" key="1">
    <source>
        <dbReference type="EMBL" id="ESA08722.1"/>
    </source>
</evidence>
<gene>
    <name evidence="1" type="ORF">GLOINDRAFT_31376</name>
</gene>
<proteinExistence type="predicted"/>
<dbReference type="EMBL" id="KI288888">
    <property type="protein sequence ID" value="ESA08722.1"/>
    <property type="molecule type" value="Genomic_DNA"/>
</dbReference>
<organism evidence="1">
    <name type="scientific">Rhizophagus irregularis (strain DAOM 181602 / DAOM 197198 / MUCL 43194)</name>
    <name type="common">Arbuscular mycorrhizal fungus</name>
    <name type="synonym">Glomus intraradices</name>
    <dbReference type="NCBI Taxonomy" id="747089"/>
    <lineage>
        <taxon>Eukaryota</taxon>
        <taxon>Fungi</taxon>
        <taxon>Fungi incertae sedis</taxon>
        <taxon>Mucoromycota</taxon>
        <taxon>Glomeromycotina</taxon>
        <taxon>Glomeromycetes</taxon>
        <taxon>Glomerales</taxon>
        <taxon>Glomeraceae</taxon>
        <taxon>Rhizophagus</taxon>
    </lineage>
</organism>
<dbReference type="AlphaFoldDB" id="U9TMQ0"/>
<accession>U9TMQ0</accession>
<name>U9TMQ0_RHIID</name>
<dbReference type="HOGENOM" id="CLU_000288_7_27_1"/>
<protein>
    <submittedName>
        <fullName evidence="1">Uncharacterized protein</fullName>
    </submittedName>
</protein>
<sequence>MSIIRYESVFDAVQKLNVIDFNDELNESDISSDMDKRFEFQKQMIYDDETLTEDEKSKAIIMISNSHDYNKIL</sequence>